<evidence type="ECO:0000256" key="1">
    <source>
        <dbReference type="ARBA" id="ARBA00004123"/>
    </source>
</evidence>
<evidence type="ECO:0000256" key="9">
    <source>
        <dbReference type="SAM" id="MobiDB-lite"/>
    </source>
</evidence>
<protein>
    <recommendedName>
        <fullName evidence="10">C2H2-type domain-containing protein</fullName>
    </recommendedName>
</protein>
<dbReference type="GeneID" id="89948904"/>
<evidence type="ECO:0000313" key="11">
    <source>
        <dbReference type="EMBL" id="KAK4510785.1"/>
    </source>
</evidence>
<keyword evidence="4" id="KW-0862">Zinc</keyword>
<reference evidence="11 12" key="1">
    <citation type="submission" date="2022-11" db="EMBL/GenBank/DDBJ databases">
        <title>Mucor velutinosus strain NIH1002 WGS.</title>
        <authorList>
            <person name="Subramanian P."/>
            <person name="Mullikin J.C."/>
            <person name="Segre J.A."/>
            <person name="Zelazny A.M."/>
        </authorList>
    </citation>
    <scope>NUCLEOTIDE SEQUENCE [LARGE SCALE GENOMIC DNA]</scope>
    <source>
        <strain evidence="11 12">NIH1002</strain>
    </source>
</reference>
<comment type="caution">
    <text evidence="11">The sequence shown here is derived from an EMBL/GenBank/DDBJ whole genome shotgun (WGS) entry which is preliminary data.</text>
</comment>
<gene>
    <name evidence="11" type="ORF">ATC70_005218</name>
</gene>
<feature type="domain" description="C2H2-type" evidence="10">
    <location>
        <begin position="130"/>
        <end position="160"/>
    </location>
</feature>
<evidence type="ECO:0000313" key="12">
    <source>
        <dbReference type="Proteomes" id="UP001304243"/>
    </source>
</evidence>
<dbReference type="GO" id="GO:0006357">
    <property type="term" value="P:regulation of transcription by RNA polymerase II"/>
    <property type="evidence" value="ECO:0007669"/>
    <property type="project" value="TreeGrafter"/>
</dbReference>
<name>A0AAN7HQX2_9FUNG</name>
<accession>A0AAN7HQX2</accession>
<dbReference type="PROSITE" id="PS00028">
    <property type="entry name" value="ZINC_FINGER_C2H2_1"/>
    <property type="match status" value="2"/>
</dbReference>
<feature type="compositionally biased region" description="Polar residues" evidence="9">
    <location>
        <begin position="178"/>
        <end position="192"/>
    </location>
</feature>
<dbReference type="AlphaFoldDB" id="A0AAN7HQX2"/>
<evidence type="ECO:0000256" key="8">
    <source>
        <dbReference type="PROSITE-ProRule" id="PRU00042"/>
    </source>
</evidence>
<keyword evidence="3 8" id="KW-0863">Zinc-finger</keyword>
<feature type="compositionally biased region" description="Low complexity" evidence="9">
    <location>
        <begin position="160"/>
        <end position="169"/>
    </location>
</feature>
<dbReference type="RefSeq" id="XP_064677451.1">
    <property type="nucleotide sequence ID" value="XM_064824515.1"/>
</dbReference>
<feature type="region of interest" description="Disordered" evidence="9">
    <location>
        <begin position="1"/>
        <end position="45"/>
    </location>
</feature>
<dbReference type="Gene3D" id="3.30.160.60">
    <property type="entry name" value="Classic Zinc Finger"/>
    <property type="match status" value="2"/>
</dbReference>
<dbReference type="InterPro" id="IPR013087">
    <property type="entry name" value="Znf_C2H2_type"/>
</dbReference>
<dbReference type="PANTHER" id="PTHR46179">
    <property type="entry name" value="ZINC FINGER PROTEIN"/>
    <property type="match status" value="1"/>
</dbReference>
<feature type="domain" description="C2H2-type" evidence="10">
    <location>
        <begin position="217"/>
        <end position="245"/>
    </location>
</feature>
<feature type="region of interest" description="Disordered" evidence="9">
    <location>
        <begin position="159"/>
        <end position="206"/>
    </location>
</feature>
<organism evidence="11 12">
    <name type="scientific">Mucor velutinosus</name>
    <dbReference type="NCBI Taxonomy" id="708070"/>
    <lineage>
        <taxon>Eukaryota</taxon>
        <taxon>Fungi</taxon>
        <taxon>Fungi incertae sedis</taxon>
        <taxon>Mucoromycota</taxon>
        <taxon>Mucoromycotina</taxon>
        <taxon>Mucoromycetes</taxon>
        <taxon>Mucorales</taxon>
        <taxon>Mucorineae</taxon>
        <taxon>Mucoraceae</taxon>
        <taxon>Mucor</taxon>
    </lineage>
</organism>
<comment type="subcellular location">
    <subcellularLocation>
        <location evidence="1">Nucleus</location>
    </subcellularLocation>
</comment>
<dbReference type="SUPFAM" id="SSF57667">
    <property type="entry name" value="beta-beta-alpha zinc fingers"/>
    <property type="match status" value="1"/>
</dbReference>
<evidence type="ECO:0000256" key="5">
    <source>
        <dbReference type="ARBA" id="ARBA00023015"/>
    </source>
</evidence>
<proteinExistence type="predicted"/>
<sequence>MVHDSQPLKNWNGGAKPSTRKRKTVDVSFPLSQNHDPARQKRAKTSNASQFLVDGFSPMNHLPRIVANRHSIASVSRLARRKSVDVKGLILQLIDEIYPPLVCPECCHVSTARSEADQHLKSKHFGQKVFKCVSSGCTQVYSSKAGLRYHMEHAHKISRISDISQSPSSNKKADRQQQARTTSSPSSTSIQNDTKKSKKPQLSAPMENKLNEVYPLTTCPACSEEFIKKTHVIKHLVQVHHGEEPYKCVVSGCKRSRTYATREGLIYHLNSYHDNALH</sequence>
<dbReference type="PROSITE" id="PS50157">
    <property type="entry name" value="ZINC_FINGER_C2H2_2"/>
    <property type="match status" value="2"/>
</dbReference>
<evidence type="ECO:0000256" key="4">
    <source>
        <dbReference type="ARBA" id="ARBA00022833"/>
    </source>
</evidence>
<keyword evidence="6" id="KW-0804">Transcription</keyword>
<dbReference type="GO" id="GO:0005634">
    <property type="term" value="C:nucleus"/>
    <property type="evidence" value="ECO:0007669"/>
    <property type="project" value="UniProtKB-SubCell"/>
</dbReference>
<keyword evidence="12" id="KW-1185">Reference proteome</keyword>
<evidence type="ECO:0000256" key="6">
    <source>
        <dbReference type="ARBA" id="ARBA00023163"/>
    </source>
</evidence>
<dbReference type="PANTHER" id="PTHR46179:SF13">
    <property type="entry name" value="C2H2-TYPE DOMAIN-CONTAINING PROTEIN"/>
    <property type="match status" value="1"/>
</dbReference>
<keyword evidence="7" id="KW-0539">Nucleus</keyword>
<evidence type="ECO:0000256" key="3">
    <source>
        <dbReference type="ARBA" id="ARBA00022771"/>
    </source>
</evidence>
<evidence type="ECO:0000256" key="2">
    <source>
        <dbReference type="ARBA" id="ARBA00022723"/>
    </source>
</evidence>
<evidence type="ECO:0000259" key="10">
    <source>
        <dbReference type="PROSITE" id="PS50157"/>
    </source>
</evidence>
<keyword evidence="5" id="KW-0805">Transcription regulation</keyword>
<dbReference type="Proteomes" id="UP001304243">
    <property type="component" value="Unassembled WGS sequence"/>
</dbReference>
<dbReference type="InterPro" id="IPR051061">
    <property type="entry name" value="Zinc_finger_trans_reg"/>
</dbReference>
<dbReference type="GO" id="GO:0008270">
    <property type="term" value="F:zinc ion binding"/>
    <property type="evidence" value="ECO:0007669"/>
    <property type="project" value="UniProtKB-KW"/>
</dbReference>
<dbReference type="EMBL" id="JASEJX010000033">
    <property type="protein sequence ID" value="KAK4510785.1"/>
    <property type="molecule type" value="Genomic_DNA"/>
</dbReference>
<dbReference type="SMART" id="SM00355">
    <property type="entry name" value="ZnF_C2H2"/>
    <property type="match status" value="4"/>
</dbReference>
<evidence type="ECO:0000256" key="7">
    <source>
        <dbReference type="ARBA" id="ARBA00023242"/>
    </source>
</evidence>
<dbReference type="InterPro" id="IPR036236">
    <property type="entry name" value="Znf_C2H2_sf"/>
</dbReference>
<keyword evidence="2" id="KW-0479">Metal-binding</keyword>